<accession>A0AAN6S3L3</accession>
<keyword evidence="10" id="KW-1185">Reference proteome</keyword>
<evidence type="ECO:0000256" key="7">
    <source>
        <dbReference type="ARBA" id="ARBA00025795"/>
    </source>
</evidence>
<sequence>MRAPGQTDSSNHRILNLDQLALPGVVEHDISLTRRDCAQPQGNLAPQPDLIRDLLASSSDGETLTAEDLANLRRHRIAVQKKDNPGLFYGPMQHQIACTEIALVLDVFGDGDKVRCDYAKAFFQEERLPLQEGWKKRSWWRSLGFMELGKTVGKIKTLVGAF</sequence>
<evidence type="ECO:0000256" key="4">
    <source>
        <dbReference type="ARBA" id="ARBA00022723"/>
    </source>
</evidence>
<comment type="cofactor">
    <cofactor evidence="1">
        <name>heme b</name>
        <dbReference type="ChEBI" id="CHEBI:60344"/>
    </cofactor>
</comment>
<evidence type="ECO:0000256" key="6">
    <source>
        <dbReference type="ARBA" id="ARBA00023004"/>
    </source>
</evidence>
<dbReference type="InterPro" id="IPR036851">
    <property type="entry name" value="Chloroperoxidase-like_sf"/>
</dbReference>
<protein>
    <recommendedName>
        <fullName evidence="8">Heme haloperoxidase family profile domain-containing protein</fullName>
    </recommendedName>
</protein>
<proteinExistence type="inferred from homology"/>
<dbReference type="EMBL" id="MU853826">
    <property type="protein sequence ID" value="KAK3938601.1"/>
    <property type="molecule type" value="Genomic_DNA"/>
</dbReference>
<evidence type="ECO:0000256" key="3">
    <source>
        <dbReference type="ARBA" id="ARBA00022617"/>
    </source>
</evidence>
<evidence type="ECO:0000256" key="5">
    <source>
        <dbReference type="ARBA" id="ARBA00023002"/>
    </source>
</evidence>
<dbReference type="PANTHER" id="PTHR33577:SF9">
    <property type="entry name" value="PEROXIDASE STCC"/>
    <property type="match status" value="1"/>
</dbReference>
<name>A0AAN6S3L3_9PEZI</name>
<evidence type="ECO:0000259" key="8">
    <source>
        <dbReference type="PROSITE" id="PS51405"/>
    </source>
</evidence>
<evidence type="ECO:0000313" key="10">
    <source>
        <dbReference type="Proteomes" id="UP001303473"/>
    </source>
</evidence>
<keyword evidence="4" id="KW-0479">Metal-binding</keyword>
<dbReference type="Pfam" id="PF01328">
    <property type="entry name" value="Peroxidase_2"/>
    <property type="match status" value="1"/>
</dbReference>
<keyword evidence="6" id="KW-0408">Iron</keyword>
<dbReference type="AlphaFoldDB" id="A0AAN6S3L3"/>
<dbReference type="PANTHER" id="PTHR33577">
    <property type="entry name" value="STERIGMATOCYSTIN BIOSYNTHESIS PEROXIDASE STCC-RELATED"/>
    <property type="match status" value="1"/>
</dbReference>
<keyword evidence="3" id="KW-0349">Heme</keyword>
<comment type="similarity">
    <text evidence="7">Belongs to the chloroperoxidase family.</text>
</comment>
<evidence type="ECO:0000256" key="1">
    <source>
        <dbReference type="ARBA" id="ARBA00001970"/>
    </source>
</evidence>
<dbReference type="Gene3D" id="1.10.489.10">
    <property type="entry name" value="Chloroperoxidase-like"/>
    <property type="match status" value="1"/>
</dbReference>
<evidence type="ECO:0000256" key="2">
    <source>
        <dbReference type="ARBA" id="ARBA00022559"/>
    </source>
</evidence>
<dbReference type="InterPro" id="IPR000028">
    <property type="entry name" value="Chloroperoxidase"/>
</dbReference>
<reference evidence="10" key="1">
    <citation type="journal article" date="2023" name="Mol. Phylogenet. Evol.">
        <title>Genome-scale phylogeny and comparative genomics of the fungal order Sordariales.</title>
        <authorList>
            <person name="Hensen N."/>
            <person name="Bonometti L."/>
            <person name="Westerberg I."/>
            <person name="Brannstrom I.O."/>
            <person name="Guillou S."/>
            <person name="Cros-Aarteil S."/>
            <person name="Calhoun S."/>
            <person name="Haridas S."/>
            <person name="Kuo A."/>
            <person name="Mondo S."/>
            <person name="Pangilinan J."/>
            <person name="Riley R."/>
            <person name="LaButti K."/>
            <person name="Andreopoulos B."/>
            <person name="Lipzen A."/>
            <person name="Chen C."/>
            <person name="Yan M."/>
            <person name="Daum C."/>
            <person name="Ng V."/>
            <person name="Clum A."/>
            <person name="Steindorff A."/>
            <person name="Ohm R.A."/>
            <person name="Martin F."/>
            <person name="Silar P."/>
            <person name="Natvig D.O."/>
            <person name="Lalanne C."/>
            <person name="Gautier V."/>
            <person name="Ament-Velasquez S.L."/>
            <person name="Kruys A."/>
            <person name="Hutchinson M.I."/>
            <person name="Powell A.J."/>
            <person name="Barry K."/>
            <person name="Miller A.N."/>
            <person name="Grigoriev I.V."/>
            <person name="Debuchy R."/>
            <person name="Gladieux P."/>
            <person name="Hiltunen Thoren M."/>
            <person name="Johannesson H."/>
        </authorList>
    </citation>
    <scope>NUCLEOTIDE SEQUENCE [LARGE SCALE GENOMIC DNA]</scope>
    <source>
        <strain evidence="10">CBS 340.73</strain>
    </source>
</reference>
<dbReference type="PROSITE" id="PS51405">
    <property type="entry name" value="HEME_HALOPEROXIDASE"/>
    <property type="match status" value="1"/>
</dbReference>
<dbReference type="Proteomes" id="UP001303473">
    <property type="component" value="Unassembled WGS sequence"/>
</dbReference>
<organism evidence="9 10">
    <name type="scientific">Diplogelasinospora grovesii</name>
    <dbReference type="NCBI Taxonomy" id="303347"/>
    <lineage>
        <taxon>Eukaryota</taxon>
        <taxon>Fungi</taxon>
        <taxon>Dikarya</taxon>
        <taxon>Ascomycota</taxon>
        <taxon>Pezizomycotina</taxon>
        <taxon>Sordariomycetes</taxon>
        <taxon>Sordariomycetidae</taxon>
        <taxon>Sordariales</taxon>
        <taxon>Diplogelasinosporaceae</taxon>
        <taxon>Diplogelasinospora</taxon>
    </lineage>
</organism>
<feature type="domain" description="Heme haloperoxidase family profile" evidence="8">
    <location>
        <begin position="1"/>
        <end position="150"/>
    </location>
</feature>
<dbReference type="GO" id="GO:0046872">
    <property type="term" value="F:metal ion binding"/>
    <property type="evidence" value="ECO:0007669"/>
    <property type="project" value="UniProtKB-KW"/>
</dbReference>
<keyword evidence="5" id="KW-0560">Oxidoreductase</keyword>
<dbReference type="GO" id="GO:0004601">
    <property type="term" value="F:peroxidase activity"/>
    <property type="evidence" value="ECO:0007669"/>
    <property type="project" value="UniProtKB-KW"/>
</dbReference>
<keyword evidence="2" id="KW-0575">Peroxidase</keyword>
<comment type="caution">
    <text evidence="9">The sequence shown here is derived from an EMBL/GenBank/DDBJ whole genome shotgun (WGS) entry which is preliminary data.</text>
</comment>
<gene>
    <name evidence="9" type="ORF">QBC46DRAFT_389835</name>
</gene>
<evidence type="ECO:0000313" key="9">
    <source>
        <dbReference type="EMBL" id="KAK3938601.1"/>
    </source>
</evidence>